<reference evidence="3" key="1">
    <citation type="submission" date="2017-03" db="EMBL/GenBank/DDBJ databases">
        <title>Phytopthora megakarya and P. palmivora, two closely related causual agents of cacao black pod achieved similar genome size and gene model numbers by different mechanisms.</title>
        <authorList>
            <person name="Ali S."/>
            <person name="Shao J."/>
            <person name="Larry D.J."/>
            <person name="Kronmiller B."/>
            <person name="Shen D."/>
            <person name="Strem M.D."/>
            <person name="Melnick R.L."/>
            <person name="Guiltinan M.J."/>
            <person name="Tyler B.M."/>
            <person name="Meinhardt L.W."/>
            <person name="Bailey B.A."/>
        </authorList>
    </citation>
    <scope>NUCLEOTIDE SEQUENCE [LARGE SCALE GENOMIC DNA]</scope>
    <source>
        <strain evidence="3">zdho120</strain>
    </source>
</reference>
<evidence type="ECO:0000256" key="1">
    <source>
        <dbReference type="SAM" id="MobiDB-lite"/>
    </source>
</evidence>
<dbReference type="AlphaFoldDB" id="A0A225UND2"/>
<keyword evidence="3" id="KW-1185">Reference proteome</keyword>
<feature type="region of interest" description="Disordered" evidence="1">
    <location>
        <begin position="39"/>
        <end position="110"/>
    </location>
</feature>
<comment type="caution">
    <text evidence="2">The sequence shown here is derived from an EMBL/GenBank/DDBJ whole genome shotgun (WGS) entry which is preliminary data.</text>
</comment>
<name>A0A225UND2_9STRA</name>
<feature type="compositionally biased region" description="Polar residues" evidence="1">
    <location>
        <begin position="83"/>
        <end position="92"/>
    </location>
</feature>
<proteinExistence type="predicted"/>
<gene>
    <name evidence="2" type="ORF">PHMEG_00035789</name>
</gene>
<feature type="non-terminal residue" evidence="2">
    <location>
        <position position="1"/>
    </location>
</feature>
<evidence type="ECO:0000313" key="3">
    <source>
        <dbReference type="Proteomes" id="UP000198211"/>
    </source>
</evidence>
<dbReference type="EMBL" id="NBNE01014330">
    <property type="protein sequence ID" value="OWY94468.1"/>
    <property type="molecule type" value="Genomic_DNA"/>
</dbReference>
<dbReference type="Proteomes" id="UP000198211">
    <property type="component" value="Unassembled WGS sequence"/>
</dbReference>
<accession>A0A225UND2</accession>
<feature type="region of interest" description="Disordered" evidence="1">
    <location>
        <begin position="1"/>
        <end position="22"/>
    </location>
</feature>
<sequence length="195" mass="20732">KKIHTGKISKPSRNANPIQRGGSFKLFQQAREYGQFEALMDDDGKSESDVASDNESVDDAAYAFPPDVATSRDPGDGKDITGSPANSWQHSGPPSVAEAEYHRSTQRARCRQLNAAETEVETNEKTPGGVVEVPQEEGVQDVAMTYDCLTSMADAGAVASSAPNTTIMPADTLGLEIVSSSMASFSSDLRSDELA</sequence>
<organism evidence="2 3">
    <name type="scientific">Phytophthora megakarya</name>
    <dbReference type="NCBI Taxonomy" id="4795"/>
    <lineage>
        <taxon>Eukaryota</taxon>
        <taxon>Sar</taxon>
        <taxon>Stramenopiles</taxon>
        <taxon>Oomycota</taxon>
        <taxon>Peronosporomycetes</taxon>
        <taxon>Peronosporales</taxon>
        <taxon>Peronosporaceae</taxon>
        <taxon>Phytophthora</taxon>
    </lineage>
</organism>
<protein>
    <submittedName>
        <fullName evidence="2">Uncharacterized protein</fullName>
    </submittedName>
</protein>
<evidence type="ECO:0000313" key="2">
    <source>
        <dbReference type="EMBL" id="OWY94468.1"/>
    </source>
</evidence>